<dbReference type="EMBL" id="JABBJJ010000133">
    <property type="protein sequence ID" value="NMO18350.1"/>
    <property type="molecule type" value="Genomic_DNA"/>
</dbReference>
<keyword evidence="2" id="KW-1185">Reference proteome</keyword>
<organism evidence="1 2">
    <name type="scientific">Pyxidicoccus fallax</name>
    <dbReference type="NCBI Taxonomy" id="394095"/>
    <lineage>
        <taxon>Bacteria</taxon>
        <taxon>Pseudomonadati</taxon>
        <taxon>Myxococcota</taxon>
        <taxon>Myxococcia</taxon>
        <taxon>Myxococcales</taxon>
        <taxon>Cystobacterineae</taxon>
        <taxon>Myxococcaceae</taxon>
        <taxon>Pyxidicoccus</taxon>
    </lineage>
</organism>
<dbReference type="RefSeq" id="WP_169347619.1">
    <property type="nucleotide sequence ID" value="NZ_JABBJJ010000133.1"/>
</dbReference>
<gene>
    <name evidence="1" type="ORF">HG543_26330</name>
</gene>
<reference evidence="1 2" key="1">
    <citation type="submission" date="2020-04" db="EMBL/GenBank/DDBJ databases">
        <title>Draft genome of Pyxidicoccus fallax type strain.</title>
        <authorList>
            <person name="Whitworth D.E."/>
        </authorList>
    </citation>
    <scope>NUCLEOTIDE SEQUENCE [LARGE SCALE GENOMIC DNA]</scope>
    <source>
        <strain evidence="1 2">DSM 14698</strain>
    </source>
</reference>
<dbReference type="Proteomes" id="UP000518300">
    <property type="component" value="Unassembled WGS sequence"/>
</dbReference>
<protein>
    <submittedName>
        <fullName evidence="1">Uncharacterized protein</fullName>
    </submittedName>
</protein>
<evidence type="ECO:0000313" key="2">
    <source>
        <dbReference type="Proteomes" id="UP000518300"/>
    </source>
</evidence>
<dbReference type="AlphaFoldDB" id="A0A848LKX8"/>
<comment type="caution">
    <text evidence="1">The sequence shown here is derived from an EMBL/GenBank/DDBJ whole genome shotgun (WGS) entry which is preliminary data.</text>
</comment>
<name>A0A848LKX8_9BACT</name>
<proteinExistence type="predicted"/>
<sequence length="90" mass="10092">MLRQLIWETYGPKDDGSLELALFVIEGLLEVPYNVNHMQNMIILPMDDRVGDLIMLPIHEEISKARGKGISSIEGIGRHHLPGNNRTSSV</sequence>
<evidence type="ECO:0000313" key="1">
    <source>
        <dbReference type="EMBL" id="NMO18350.1"/>
    </source>
</evidence>
<accession>A0A848LKX8</accession>